<feature type="domain" description="4Fe-4S ferredoxin-type" evidence="6">
    <location>
        <begin position="39"/>
        <end position="68"/>
    </location>
</feature>
<dbReference type="GO" id="GO:0016651">
    <property type="term" value="F:oxidoreductase activity, acting on NAD(P)H"/>
    <property type="evidence" value="ECO:0007669"/>
    <property type="project" value="InterPro"/>
</dbReference>
<feature type="region of interest" description="Disordered" evidence="5">
    <location>
        <begin position="99"/>
        <end position="146"/>
    </location>
</feature>
<dbReference type="HOGENOM" id="CLU_067218_4_6_9"/>
<dbReference type="AlphaFoldDB" id="D1PPD8"/>
<feature type="domain" description="4Fe-4S ferredoxin-type" evidence="6">
    <location>
        <begin position="70"/>
        <end position="99"/>
    </location>
</feature>
<protein>
    <submittedName>
        <fullName evidence="7">4Fe-4S binding domain protein</fullName>
    </submittedName>
</protein>
<evidence type="ECO:0000313" key="7">
    <source>
        <dbReference type="EMBL" id="EFB75400.1"/>
    </source>
</evidence>
<sequence>MASLKFLPFAGTALKNLFSKPVTTSYPFAPAQYPERMRGHIEIDIESCISCGMCARSCPPGALTVDRAAGTWTIQRFDCVQCGNCVNVCPKKCLKMVPGYTTPDTTRHSDTYTRTTPLPKPTPRPAAKPAGAAAAKPAAPADKPET</sequence>
<dbReference type="PROSITE" id="PS00198">
    <property type="entry name" value="4FE4S_FER_1"/>
    <property type="match status" value="2"/>
</dbReference>
<dbReference type="PROSITE" id="PS51379">
    <property type="entry name" value="4FE4S_FER_2"/>
    <property type="match status" value="2"/>
</dbReference>
<dbReference type="GO" id="GO:0051539">
    <property type="term" value="F:4 iron, 4 sulfur cluster binding"/>
    <property type="evidence" value="ECO:0007669"/>
    <property type="project" value="UniProtKB-KW"/>
</dbReference>
<evidence type="ECO:0000256" key="5">
    <source>
        <dbReference type="SAM" id="MobiDB-lite"/>
    </source>
</evidence>
<evidence type="ECO:0000259" key="6">
    <source>
        <dbReference type="PROSITE" id="PS51379"/>
    </source>
</evidence>
<dbReference type="GO" id="GO:0046872">
    <property type="term" value="F:metal ion binding"/>
    <property type="evidence" value="ECO:0007669"/>
    <property type="project" value="UniProtKB-KW"/>
</dbReference>
<proteinExistence type="predicted"/>
<keyword evidence="8" id="KW-1185">Reference proteome</keyword>
<evidence type="ECO:0000256" key="1">
    <source>
        <dbReference type="ARBA" id="ARBA00022485"/>
    </source>
</evidence>
<evidence type="ECO:0000313" key="8">
    <source>
        <dbReference type="Proteomes" id="UP000003438"/>
    </source>
</evidence>
<reference evidence="7" key="1">
    <citation type="submission" date="2009-12" db="EMBL/GenBank/DDBJ databases">
        <authorList>
            <person name="Weinstock G."/>
            <person name="Sodergren E."/>
            <person name="Clifton S."/>
            <person name="Fulton L."/>
            <person name="Fulton B."/>
            <person name="Courtney L."/>
            <person name="Fronick C."/>
            <person name="Harrison M."/>
            <person name="Strong C."/>
            <person name="Farmer C."/>
            <person name="Delahaunty K."/>
            <person name="Markovic C."/>
            <person name="Hall O."/>
            <person name="Minx P."/>
            <person name="Tomlinson C."/>
            <person name="Mitreva M."/>
            <person name="Nelson J."/>
            <person name="Hou S."/>
            <person name="Wollam A."/>
            <person name="Pepin K.H."/>
            <person name="Johnson M."/>
            <person name="Bhonagiri V."/>
            <person name="Nash W.E."/>
            <person name="Warren W."/>
            <person name="Chinwalla A."/>
            <person name="Mardis E.R."/>
            <person name="Wilson R.K."/>
        </authorList>
    </citation>
    <scope>NUCLEOTIDE SEQUENCE [LARGE SCALE GENOMIC DNA]</scope>
    <source>
        <strain evidence="7">DSM 15176</strain>
    </source>
</reference>
<comment type="caution">
    <text evidence="7">The sequence shown here is derived from an EMBL/GenBank/DDBJ whole genome shotgun (WGS) entry which is preliminary data.</text>
</comment>
<dbReference type="eggNOG" id="COG1143">
    <property type="taxonomic scope" value="Bacteria"/>
</dbReference>
<dbReference type="STRING" id="411471.SUBVAR_06253"/>
<dbReference type="InterPro" id="IPR010226">
    <property type="entry name" value="NADH_quinone_OxRdtase_chainI"/>
</dbReference>
<dbReference type="SUPFAM" id="SSF54862">
    <property type="entry name" value="4Fe-4S ferredoxins"/>
    <property type="match status" value="1"/>
</dbReference>
<keyword evidence="2" id="KW-0479">Metal-binding</keyword>
<keyword evidence="1" id="KW-0004">4Fe-4S</keyword>
<dbReference type="Proteomes" id="UP000003438">
    <property type="component" value="Unassembled WGS sequence"/>
</dbReference>
<dbReference type="PANTHER" id="PTHR10849">
    <property type="entry name" value="NADH DEHYDROGENASE UBIQUINONE IRON-SULFUR PROTEIN 8, MITOCHONDRIAL"/>
    <property type="match status" value="1"/>
</dbReference>
<gene>
    <name evidence="7" type="ORF">SUBVAR_06253</name>
</gene>
<keyword evidence="4" id="KW-0411">Iron-sulfur</keyword>
<evidence type="ECO:0000256" key="2">
    <source>
        <dbReference type="ARBA" id="ARBA00022723"/>
    </source>
</evidence>
<keyword evidence="3" id="KW-0408">Iron</keyword>
<evidence type="ECO:0000256" key="3">
    <source>
        <dbReference type="ARBA" id="ARBA00023004"/>
    </source>
</evidence>
<dbReference type="OrthoDB" id="9804603at2"/>
<accession>D1PPD8</accession>
<dbReference type="RefSeq" id="WP_007047618.1">
    <property type="nucleotide sequence ID" value="NZ_GG704769.1"/>
</dbReference>
<dbReference type="GO" id="GO:0016020">
    <property type="term" value="C:membrane"/>
    <property type="evidence" value="ECO:0007669"/>
    <property type="project" value="InterPro"/>
</dbReference>
<dbReference type="InterPro" id="IPR017900">
    <property type="entry name" value="4Fe4S_Fe_S_CS"/>
</dbReference>
<dbReference type="Gene3D" id="3.30.70.3270">
    <property type="match status" value="1"/>
</dbReference>
<dbReference type="Pfam" id="PF12838">
    <property type="entry name" value="Fer4_7"/>
    <property type="match status" value="1"/>
</dbReference>
<feature type="compositionally biased region" description="Low complexity" evidence="5">
    <location>
        <begin position="127"/>
        <end position="146"/>
    </location>
</feature>
<organism evidence="7 8">
    <name type="scientific">Subdoligranulum variabile DSM 15176</name>
    <dbReference type="NCBI Taxonomy" id="411471"/>
    <lineage>
        <taxon>Bacteria</taxon>
        <taxon>Bacillati</taxon>
        <taxon>Bacillota</taxon>
        <taxon>Clostridia</taxon>
        <taxon>Eubacteriales</taxon>
        <taxon>Oscillospiraceae</taxon>
        <taxon>Subdoligranulum</taxon>
    </lineage>
</organism>
<dbReference type="InterPro" id="IPR017896">
    <property type="entry name" value="4Fe4S_Fe-S-bd"/>
</dbReference>
<dbReference type="EMBL" id="ACBY02000026">
    <property type="protein sequence ID" value="EFB75400.1"/>
    <property type="molecule type" value="Genomic_DNA"/>
</dbReference>
<name>D1PPD8_9FIRM</name>
<evidence type="ECO:0000256" key="4">
    <source>
        <dbReference type="ARBA" id="ARBA00023014"/>
    </source>
</evidence>